<dbReference type="PROSITE" id="PS00949">
    <property type="entry name" value="AUTOINDUCER_SYNTH_1"/>
    <property type="match status" value="1"/>
</dbReference>
<evidence type="ECO:0000313" key="9">
    <source>
        <dbReference type="EMBL" id="EPX78418.1"/>
    </source>
</evidence>
<dbReference type="AlphaFoldDB" id="S9QFM5"/>
<evidence type="ECO:0000256" key="8">
    <source>
        <dbReference type="RuleBase" id="RU361135"/>
    </source>
</evidence>
<dbReference type="OrthoDB" id="6169313at2"/>
<dbReference type="PANTHER" id="PTHR39322">
    <property type="entry name" value="ACYL-HOMOSERINE-LACTONE SYNTHASE"/>
    <property type="match status" value="1"/>
</dbReference>
<evidence type="ECO:0000256" key="5">
    <source>
        <dbReference type="ARBA" id="ARBA00022929"/>
    </source>
</evidence>
<organism evidence="9 10">
    <name type="scientific">Salipiger mucosus DSM 16094</name>
    <dbReference type="NCBI Taxonomy" id="1123237"/>
    <lineage>
        <taxon>Bacteria</taxon>
        <taxon>Pseudomonadati</taxon>
        <taxon>Pseudomonadota</taxon>
        <taxon>Alphaproteobacteria</taxon>
        <taxon>Rhodobacterales</taxon>
        <taxon>Roseobacteraceae</taxon>
        <taxon>Salipiger</taxon>
    </lineage>
</organism>
<keyword evidence="3 8" id="KW-0808">Transferase</keyword>
<evidence type="ECO:0000313" key="10">
    <source>
        <dbReference type="Proteomes" id="UP000015347"/>
    </source>
</evidence>
<keyword evidence="2 7" id="KW-0673">Quorum sensing</keyword>
<dbReference type="EC" id="2.3.1.184" evidence="1 8"/>
<evidence type="ECO:0000256" key="2">
    <source>
        <dbReference type="ARBA" id="ARBA00022654"/>
    </source>
</evidence>
<dbReference type="GO" id="GO:0009372">
    <property type="term" value="P:quorum sensing"/>
    <property type="evidence" value="ECO:0007669"/>
    <property type="project" value="UniProtKB-UniRule"/>
</dbReference>
<dbReference type="PRINTS" id="PR01549">
    <property type="entry name" value="AUTOINDCRSYN"/>
</dbReference>
<dbReference type="GO" id="GO:0007165">
    <property type="term" value="P:signal transduction"/>
    <property type="evidence" value="ECO:0007669"/>
    <property type="project" value="TreeGrafter"/>
</dbReference>
<dbReference type="SUPFAM" id="SSF55729">
    <property type="entry name" value="Acyl-CoA N-acyltransferases (Nat)"/>
    <property type="match status" value="1"/>
</dbReference>
<protein>
    <recommendedName>
        <fullName evidence="1 8">Acyl-homoserine-lactone synthase</fullName>
        <ecNumber evidence="1 8">2.3.1.184</ecNumber>
    </recommendedName>
    <alternativeName>
        <fullName evidence="8">Autoinducer synthesis protein</fullName>
    </alternativeName>
</protein>
<evidence type="ECO:0000256" key="1">
    <source>
        <dbReference type="ARBA" id="ARBA00012340"/>
    </source>
</evidence>
<comment type="similarity">
    <text evidence="7 8">Belongs to the autoinducer synthase family.</text>
</comment>
<keyword evidence="5 7" id="KW-0071">Autoinducer synthesis</keyword>
<evidence type="ECO:0000256" key="7">
    <source>
        <dbReference type="PROSITE-ProRule" id="PRU00533"/>
    </source>
</evidence>
<dbReference type="InterPro" id="IPR018311">
    <property type="entry name" value="Autoind_synth_CS"/>
</dbReference>
<dbReference type="Proteomes" id="UP000015347">
    <property type="component" value="Unassembled WGS sequence"/>
</dbReference>
<name>S9QFM5_9RHOB</name>
<evidence type="ECO:0000256" key="3">
    <source>
        <dbReference type="ARBA" id="ARBA00022679"/>
    </source>
</evidence>
<keyword evidence="4 8" id="KW-0949">S-adenosyl-L-methionine</keyword>
<evidence type="ECO:0000256" key="6">
    <source>
        <dbReference type="ARBA" id="ARBA00048576"/>
    </source>
</evidence>
<dbReference type="Gene3D" id="3.40.630.30">
    <property type="match status" value="1"/>
</dbReference>
<evidence type="ECO:0000256" key="4">
    <source>
        <dbReference type="ARBA" id="ARBA00022691"/>
    </source>
</evidence>
<dbReference type="InterPro" id="IPR016181">
    <property type="entry name" value="Acyl_CoA_acyltransferase"/>
</dbReference>
<dbReference type="RefSeq" id="WP_020039175.1">
    <property type="nucleotide sequence ID" value="NZ_KE557280.1"/>
</dbReference>
<dbReference type="EMBL" id="APVH01000039">
    <property type="protein sequence ID" value="EPX78418.1"/>
    <property type="molecule type" value="Genomic_DNA"/>
</dbReference>
<gene>
    <name evidence="9" type="ORF">Salmuc_03527</name>
</gene>
<dbReference type="HOGENOM" id="CLU_085711_4_0_5"/>
<dbReference type="eggNOG" id="COG3916">
    <property type="taxonomic scope" value="Bacteria"/>
</dbReference>
<dbReference type="InterPro" id="IPR001690">
    <property type="entry name" value="Autoind_synthase"/>
</dbReference>
<accession>S9QFM5</accession>
<comment type="caution">
    <text evidence="9">The sequence shown here is derived from an EMBL/GenBank/DDBJ whole genome shotgun (WGS) entry which is preliminary data.</text>
</comment>
<dbReference type="GO" id="GO:0061579">
    <property type="term" value="F:N-acyl homoserine lactone synthase activity"/>
    <property type="evidence" value="ECO:0007669"/>
    <property type="project" value="UniProtKB-UniRule"/>
</dbReference>
<reference evidence="10" key="1">
    <citation type="journal article" date="2014" name="Stand. Genomic Sci.">
        <title>Genome sequence of the exopolysaccharide-producing Salipiger mucosus type strain (DSM 16094(T)), a moderately halophilic member of the Roseobacter clade.</title>
        <authorList>
            <person name="Riedel T."/>
            <person name="Spring S."/>
            <person name="Fiebig A."/>
            <person name="Petersen J."/>
            <person name="Kyrpides N.C."/>
            <person name="Goker M."/>
            <person name="Klenk H.P."/>
        </authorList>
    </citation>
    <scope>NUCLEOTIDE SEQUENCE [LARGE SCALE GENOMIC DNA]</scope>
    <source>
        <strain evidence="10">DSM 16094</strain>
    </source>
</reference>
<dbReference type="PANTHER" id="PTHR39322:SF1">
    <property type="entry name" value="ISOVALERYL-HOMOSERINE LACTONE SYNTHASE"/>
    <property type="match status" value="1"/>
</dbReference>
<dbReference type="STRING" id="1123237.Salmuc_03527"/>
<dbReference type="Pfam" id="PF00765">
    <property type="entry name" value="Autoind_synth"/>
    <property type="match status" value="1"/>
</dbReference>
<comment type="catalytic activity">
    <reaction evidence="6 8">
        <text>a fatty acyl-[ACP] + S-adenosyl-L-methionine = an N-acyl-L-homoserine lactone + S-methyl-5'-thioadenosine + holo-[ACP] + H(+)</text>
        <dbReference type="Rhea" id="RHEA:10096"/>
        <dbReference type="Rhea" id="RHEA-COMP:9685"/>
        <dbReference type="Rhea" id="RHEA-COMP:14125"/>
        <dbReference type="ChEBI" id="CHEBI:15378"/>
        <dbReference type="ChEBI" id="CHEBI:17509"/>
        <dbReference type="ChEBI" id="CHEBI:55474"/>
        <dbReference type="ChEBI" id="CHEBI:59789"/>
        <dbReference type="ChEBI" id="CHEBI:64479"/>
        <dbReference type="ChEBI" id="CHEBI:138651"/>
        <dbReference type="EC" id="2.3.1.184"/>
    </reaction>
</comment>
<keyword evidence="10" id="KW-1185">Reference proteome</keyword>
<proteinExistence type="inferred from homology"/>
<sequence>MILVVDGLNRHRYTKLLDQMFELRARVFRDRLGWDVKVEDGKEIDEFDALDPAYILGLNDEGRVVACVRALQTTGPHMLSDVFSAILDGEPPLRSATIWESTRFCVDTDVLDRGTSRHSVSFATCELMVGALEYSRDAGITDIVTVIDPIMNRVLKRSDCAPYDYLGSTTPMGKTSAMAALLDCTDERIDRVRAFAGIEGDVFADAETEAALADDAPAQGGGADMGSLFDLVQAQPEPQPTELEQYCLDQVAAAETDEERDAARRLAAELCRAGMVSDRALAAINC</sequence>
<dbReference type="PROSITE" id="PS51187">
    <property type="entry name" value="AUTOINDUCER_SYNTH_2"/>
    <property type="match status" value="1"/>
</dbReference>